<evidence type="ECO:0000256" key="15">
    <source>
        <dbReference type="SAM" id="MobiDB-lite"/>
    </source>
</evidence>
<feature type="compositionally biased region" description="Polar residues" evidence="15">
    <location>
        <begin position="443"/>
        <end position="469"/>
    </location>
</feature>
<dbReference type="Proteomes" id="UP001283361">
    <property type="component" value="Unassembled WGS sequence"/>
</dbReference>
<evidence type="ECO:0000313" key="18">
    <source>
        <dbReference type="EMBL" id="KAK3756396.1"/>
    </source>
</evidence>
<sequence length="834" mass="94444">MVGNKPLVHAIKAVFFLHLLMNLAGVALSQNRTLRVPDEQQLYERIMEGYVKWVRPILNYSQPIKVKFAMRLNQIVSLDERQQVLTTNVFIDQTWTDPALAWDPTEFKDVRALRIPADQVWRPDTFIYNNADNGSTGFIDGTYIQIRHTGAVNWPVPVRLRSSCVVKITYFPFDRQYCMVRFGSWIYSQSLVDYEVRQDVASVDLSSFTKNSEWELLAMRLEKSVVSRTRGHGLHPHLTAVIYLKRNTFFYLFNIIVPCCMLSILTLMTFWLPPTSCEKVTLGLNVFLAFSMFMLLIAEEVPASSDAVPLIGVYLCVVMTMTSMSVLCAVLVTNLHNRGSKLKAAPRWLAGLFIRYLAGPMRVSKDVQLLASTIYLPEHSQFFFLYDDQWTSKNQNKMQHSDISSDEEDTDPLKERQAIFQASDGRKEAMKREITSEMEVRSEQNTTTVNSNRDSRTFSLQPYESTQGQLGYGWMGSRERVAHEGHSDNREGHSGNGNSGNLEKDLPHFYMSQDTRNFHSGRPETLHMRVTASSRSQDSDKTSSPESEGISQLMSVKSFDKNMSPHPESEQVIKKKMEKPTLYQETSLCGGSSSVMRQQDRSQVLRQNMDRTSASTPYNYFSLTSSQSKSGLKPGQNFCSSLSPIDSDSEGAFHQLLPIFKNRQGNDSPNCEAASIATSHHSHSDGDDDTESEVWVLREDFKNANCTETNADVIRVSTNKQQPKLHKASTVPQTQPSPEHNTTVLSTSCAKPTHPLGSKGQNSRLVLKRARIMIAEWCIIAKVMDRILFILCLIATLFAYIFILIVVPLEFGSRTGNVTFVNTVNTGRYMWQQS</sequence>
<keyword evidence="14" id="KW-0732">Signal</keyword>
<keyword evidence="7 14" id="KW-0472">Membrane</keyword>
<protein>
    <submittedName>
        <fullName evidence="18">Uncharacterized protein</fullName>
    </submittedName>
</protein>
<dbReference type="GO" id="GO:0045211">
    <property type="term" value="C:postsynaptic membrane"/>
    <property type="evidence" value="ECO:0007669"/>
    <property type="project" value="InterPro"/>
</dbReference>
<dbReference type="AlphaFoldDB" id="A0AAE0YTC1"/>
<evidence type="ECO:0000256" key="11">
    <source>
        <dbReference type="ARBA" id="ARBA00023286"/>
    </source>
</evidence>
<keyword evidence="11" id="KW-1071">Ligand-gated ion channel</keyword>
<keyword evidence="10" id="KW-0325">Glycoprotein</keyword>
<keyword evidence="5" id="KW-0770">Synapse</keyword>
<feature type="compositionally biased region" description="Polar residues" evidence="15">
    <location>
        <begin position="730"/>
        <end position="750"/>
    </location>
</feature>
<evidence type="ECO:0000256" key="4">
    <source>
        <dbReference type="ARBA" id="ARBA00022989"/>
    </source>
</evidence>
<accession>A0AAE0YTC1</accession>
<dbReference type="Gene3D" id="2.70.170.10">
    <property type="entry name" value="Neurotransmitter-gated ion-channel ligand-binding domain"/>
    <property type="match status" value="1"/>
</dbReference>
<feature type="transmembrane region" description="Helical" evidence="14">
    <location>
        <begin position="280"/>
        <end position="298"/>
    </location>
</feature>
<evidence type="ECO:0000259" key="16">
    <source>
        <dbReference type="Pfam" id="PF02931"/>
    </source>
</evidence>
<dbReference type="InterPro" id="IPR038050">
    <property type="entry name" value="Neuro_actylchol_rec"/>
</dbReference>
<evidence type="ECO:0000256" key="5">
    <source>
        <dbReference type="ARBA" id="ARBA00023018"/>
    </source>
</evidence>
<evidence type="ECO:0000256" key="10">
    <source>
        <dbReference type="ARBA" id="ARBA00023180"/>
    </source>
</evidence>
<keyword evidence="4 14" id="KW-1133">Transmembrane helix</keyword>
<organism evidence="18 19">
    <name type="scientific">Elysia crispata</name>
    <name type="common">lettuce slug</name>
    <dbReference type="NCBI Taxonomy" id="231223"/>
    <lineage>
        <taxon>Eukaryota</taxon>
        <taxon>Metazoa</taxon>
        <taxon>Spiralia</taxon>
        <taxon>Lophotrochozoa</taxon>
        <taxon>Mollusca</taxon>
        <taxon>Gastropoda</taxon>
        <taxon>Heterobranchia</taxon>
        <taxon>Euthyneura</taxon>
        <taxon>Panpulmonata</taxon>
        <taxon>Sacoglossa</taxon>
        <taxon>Placobranchoidea</taxon>
        <taxon>Plakobranchidae</taxon>
        <taxon>Elysia</taxon>
    </lineage>
</organism>
<keyword evidence="9" id="KW-0675">Receptor</keyword>
<evidence type="ECO:0000256" key="6">
    <source>
        <dbReference type="ARBA" id="ARBA00023065"/>
    </source>
</evidence>
<evidence type="ECO:0000256" key="8">
    <source>
        <dbReference type="ARBA" id="ARBA00023157"/>
    </source>
</evidence>
<keyword evidence="2" id="KW-1003">Cell membrane</keyword>
<feature type="signal peptide" evidence="14">
    <location>
        <begin position="1"/>
        <end position="29"/>
    </location>
</feature>
<evidence type="ECO:0000313" key="19">
    <source>
        <dbReference type="Proteomes" id="UP001283361"/>
    </source>
</evidence>
<evidence type="ECO:0000259" key="17">
    <source>
        <dbReference type="Pfam" id="PF02932"/>
    </source>
</evidence>
<feature type="chain" id="PRO_5041777325" evidence="14">
    <location>
        <begin position="30"/>
        <end position="834"/>
    </location>
</feature>
<evidence type="ECO:0000256" key="7">
    <source>
        <dbReference type="ARBA" id="ARBA00023136"/>
    </source>
</evidence>
<feature type="region of interest" description="Disordered" evidence="15">
    <location>
        <begin position="439"/>
        <end position="506"/>
    </location>
</feature>
<dbReference type="CDD" id="cd19051">
    <property type="entry name" value="LGIC_TM_cation"/>
    <property type="match status" value="1"/>
</dbReference>
<feature type="transmembrane region" description="Helical" evidence="14">
    <location>
        <begin position="249"/>
        <end position="273"/>
    </location>
</feature>
<dbReference type="SUPFAM" id="SSF63712">
    <property type="entry name" value="Nicotinic receptor ligand binding domain-like"/>
    <property type="match status" value="1"/>
</dbReference>
<evidence type="ECO:0000256" key="14">
    <source>
        <dbReference type="RuleBase" id="RU000687"/>
    </source>
</evidence>
<dbReference type="PANTHER" id="PTHR18945">
    <property type="entry name" value="NEUROTRANSMITTER GATED ION CHANNEL"/>
    <property type="match status" value="1"/>
</dbReference>
<feature type="region of interest" description="Disordered" evidence="15">
    <location>
        <begin position="664"/>
        <end position="691"/>
    </location>
</feature>
<dbReference type="InterPro" id="IPR006201">
    <property type="entry name" value="Neur_channel"/>
</dbReference>
<dbReference type="GO" id="GO:0022848">
    <property type="term" value="F:acetylcholine-gated monoatomic cation-selective channel activity"/>
    <property type="evidence" value="ECO:0007669"/>
    <property type="project" value="InterPro"/>
</dbReference>
<comment type="similarity">
    <text evidence="14">Belongs to the ligand-gated ion channel (TC 1.A.9) family.</text>
</comment>
<feature type="transmembrane region" description="Helical" evidence="14">
    <location>
        <begin position="310"/>
        <end position="333"/>
    </location>
</feature>
<dbReference type="Pfam" id="PF02932">
    <property type="entry name" value="Neur_chan_memb"/>
    <property type="match status" value="1"/>
</dbReference>
<proteinExistence type="inferred from homology"/>
<evidence type="ECO:0000256" key="12">
    <source>
        <dbReference type="ARBA" id="ARBA00023303"/>
    </source>
</evidence>
<dbReference type="CDD" id="cd18997">
    <property type="entry name" value="LGIC_ECD_nAChR"/>
    <property type="match status" value="1"/>
</dbReference>
<dbReference type="PRINTS" id="PR00254">
    <property type="entry name" value="NICOTINICR"/>
</dbReference>
<comment type="subcellular location">
    <subcellularLocation>
        <location evidence="13">Synaptic cell membrane</location>
        <topology evidence="13">Multi-pass membrane protein</topology>
    </subcellularLocation>
</comment>
<dbReference type="FunFam" id="1.20.58.390:FF:000043">
    <property type="entry name" value="AcetylCholine Receptor"/>
    <property type="match status" value="1"/>
</dbReference>
<dbReference type="SUPFAM" id="SSF90112">
    <property type="entry name" value="Neurotransmitter-gated ion-channel transmembrane pore"/>
    <property type="match status" value="1"/>
</dbReference>
<dbReference type="InterPro" id="IPR018000">
    <property type="entry name" value="Neurotransmitter_ion_chnl_CS"/>
</dbReference>
<feature type="region of interest" description="Disordered" evidence="15">
    <location>
        <begin position="718"/>
        <end position="760"/>
    </location>
</feature>
<dbReference type="InterPro" id="IPR036734">
    <property type="entry name" value="Neur_chan_lig-bd_sf"/>
</dbReference>
<keyword evidence="8" id="KW-1015">Disulfide bond</keyword>
<dbReference type="Pfam" id="PF02931">
    <property type="entry name" value="Neur_chan_LBD"/>
    <property type="match status" value="1"/>
</dbReference>
<keyword evidence="12 14" id="KW-0407">Ion channel</keyword>
<feature type="domain" description="Neurotransmitter-gated ion-channel transmembrane" evidence="17">
    <location>
        <begin position="255"/>
        <end position="440"/>
    </location>
</feature>
<evidence type="ECO:0000256" key="3">
    <source>
        <dbReference type="ARBA" id="ARBA00022692"/>
    </source>
</evidence>
<feature type="domain" description="Neurotransmitter-gated ion-channel ligand-binding" evidence="16">
    <location>
        <begin position="39"/>
        <end position="247"/>
    </location>
</feature>
<dbReference type="InterPro" id="IPR006029">
    <property type="entry name" value="Neurotrans-gated_channel_TM"/>
</dbReference>
<keyword evidence="1 14" id="KW-0813">Transport</keyword>
<keyword evidence="19" id="KW-1185">Reference proteome</keyword>
<evidence type="ECO:0000256" key="1">
    <source>
        <dbReference type="ARBA" id="ARBA00022448"/>
    </source>
</evidence>
<feature type="region of interest" description="Disordered" evidence="15">
    <location>
        <begin position="529"/>
        <end position="550"/>
    </location>
</feature>
<dbReference type="InterPro" id="IPR036719">
    <property type="entry name" value="Neuro-gated_channel_TM_sf"/>
</dbReference>
<dbReference type="PRINTS" id="PR00252">
    <property type="entry name" value="NRIONCHANNEL"/>
</dbReference>
<comment type="caution">
    <text evidence="18">The sequence shown here is derived from an EMBL/GenBank/DDBJ whole genome shotgun (WGS) entry which is preliminary data.</text>
</comment>
<gene>
    <name evidence="18" type="ORF">RRG08_034081</name>
</gene>
<dbReference type="Gene3D" id="1.20.58.390">
    <property type="entry name" value="Neurotransmitter-gated ion-channel transmembrane domain"/>
    <property type="match status" value="1"/>
</dbReference>
<name>A0AAE0YTC1_9GAST</name>
<reference evidence="18" key="1">
    <citation type="journal article" date="2023" name="G3 (Bethesda)">
        <title>A reference genome for the long-term kleptoplast-retaining sea slug Elysia crispata morphotype clarki.</title>
        <authorList>
            <person name="Eastman K.E."/>
            <person name="Pendleton A.L."/>
            <person name="Shaikh M.A."/>
            <person name="Suttiyut T."/>
            <person name="Ogas R."/>
            <person name="Tomko P."/>
            <person name="Gavelis G."/>
            <person name="Widhalm J.R."/>
            <person name="Wisecaver J.H."/>
        </authorList>
    </citation>
    <scope>NUCLEOTIDE SEQUENCE</scope>
    <source>
        <strain evidence="18">ECLA1</strain>
    </source>
</reference>
<keyword evidence="6 14" id="KW-0406">Ion transport</keyword>
<evidence type="ECO:0000256" key="9">
    <source>
        <dbReference type="ARBA" id="ARBA00023170"/>
    </source>
</evidence>
<dbReference type="InterPro" id="IPR006202">
    <property type="entry name" value="Neur_chan_lig-bd"/>
</dbReference>
<dbReference type="EMBL" id="JAWDGP010005522">
    <property type="protein sequence ID" value="KAK3756396.1"/>
    <property type="molecule type" value="Genomic_DNA"/>
</dbReference>
<dbReference type="FunFam" id="2.70.170.10:FF:000030">
    <property type="entry name" value="AcetylCholine Receptor"/>
    <property type="match status" value="1"/>
</dbReference>
<dbReference type="InterPro" id="IPR002394">
    <property type="entry name" value="Nicotinic_acetylcholine_rcpt"/>
</dbReference>
<evidence type="ECO:0000256" key="2">
    <source>
        <dbReference type="ARBA" id="ARBA00022475"/>
    </source>
</evidence>
<evidence type="ECO:0000256" key="13">
    <source>
        <dbReference type="ARBA" id="ARBA00034099"/>
    </source>
</evidence>
<feature type="transmembrane region" description="Helical" evidence="14">
    <location>
        <begin position="787"/>
        <end position="807"/>
    </location>
</feature>
<dbReference type="PROSITE" id="PS00236">
    <property type="entry name" value="NEUROTR_ION_CHANNEL"/>
    <property type="match status" value="1"/>
</dbReference>
<dbReference type="GO" id="GO:0004888">
    <property type="term" value="F:transmembrane signaling receptor activity"/>
    <property type="evidence" value="ECO:0007669"/>
    <property type="project" value="InterPro"/>
</dbReference>
<feature type="compositionally biased region" description="Basic and acidic residues" evidence="15">
    <location>
        <begin position="477"/>
        <end position="493"/>
    </location>
</feature>
<keyword evidence="3 14" id="KW-0812">Transmembrane</keyword>